<keyword evidence="24" id="KW-0564">Palmitate</keyword>
<evidence type="ECO:0000256" key="10">
    <source>
        <dbReference type="ARBA" id="ARBA00017216"/>
    </source>
</evidence>
<keyword evidence="16" id="KW-0999">Mitochondrion inner membrane</keyword>
<keyword evidence="25" id="KW-1015">Disulfide bond</keyword>
<dbReference type="GO" id="GO:0007165">
    <property type="term" value="P:signal transduction"/>
    <property type="evidence" value="ECO:0007669"/>
    <property type="project" value="TreeGrafter"/>
</dbReference>
<dbReference type="GO" id="GO:0001649">
    <property type="term" value="P:osteoblast differentiation"/>
    <property type="evidence" value="ECO:0007669"/>
    <property type="project" value="TreeGrafter"/>
</dbReference>
<evidence type="ECO:0000256" key="31">
    <source>
        <dbReference type="SAM" id="SignalP"/>
    </source>
</evidence>
<keyword evidence="17" id="KW-0256">Endoplasmic reticulum</keyword>
<accession>A0A2Y9JS25</accession>
<evidence type="ECO:0000256" key="18">
    <source>
        <dbReference type="ARBA" id="ARBA00022837"/>
    </source>
</evidence>
<feature type="signal peptide" evidence="31">
    <location>
        <begin position="1"/>
        <end position="15"/>
    </location>
</feature>
<protein>
    <recommendedName>
        <fullName evidence="10">Myocilin</fullName>
    </recommendedName>
</protein>
<keyword evidence="28" id="KW-0968">Cytoplasmic vesicle</keyword>
<evidence type="ECO:0000256" key="19">
    <source>
        <dbReference type="ARBA" id="ARBA00023034"/>
    </source>
</evidence>
<keyword evidence="21" id="KW-0969">Cilium</keyword>
<keyword evidence="27" id="KW-0449">Lipoprotein</keyword>
<keyword evidence="12" id="KW-0272">Extracellular matrix</keyword>
<proteinExistence type="predicted"/>
<evidence type="ECO:0000256" key="22">
    <source>
        <dbReference type="ARBA" id="ARBA00023128"/>
    </source>
</evidence>
<keyword evidence="13" id="KW-0479">Metal-binding</keyword>
<dbReference type="OrthoDB" id="8626508at2759"/>
<dbReference type="GO" id="GO:0046872">
    <property type="term" value="F:metal ion binding"/>
    <property type="evidence" value="ECO:0007669"/>
    <property type="project" value="UniProtKB-KW"/>
</dbReference>
<evidence type="ECO:0000256" key="11">
    <source>
        <dbReference type="ARBA" id="ARBA00022525"/>
    </source>
</evidence>
<dbReference type="GeneID" id="111150631"/>
<keyword evidence="23" id="KW-0472">Membrane</keyword>
<dbReference type="STRING" id="391180.A0A2Y9JS25"/>
<keyword evidence="19" id="KW-0333">Golgi apparatus</keyword>
<dbReference type="GO" id="GO:0005791">
    <property type="term" value="C:rough endoplasmic reticulum"/>
    <property type="evidence" value="ECO:0007669"/>
    <property type="project" value="UniProtKB-SubCell"/>
</dbReference>
<evidence type="ECO:0000313" key="33">
    <source>
        <dbReference type="Proteomes" id="UP000248482"/>
    </source>
</evidence>
<reference evidence="34" key="1">
    <citation type="submission" date="2025-08" db="UniProtKB">
        <authorList>
            <consortium name="RefSeq"/>
        </authorList>
    </citation>
    <scope>IDENTIFICATION</scope>
    <source>
        <tissue evidence="34">Blood</tissue>
    </source>
</reference>
<dbReference type="PANTHER" id="PTHR23192:SF33">
    <property type="entry name" value="MYOCILIN"/>
    <property type="match status" value="1"/>
</dbReference>
<dbReference type="PANTHER" id="PTHR23192">
    <property type="entry name" value="OLFACTOMEDIN-RELATED"/>
    <property type="match status" value="1"/>
</dbReference>
<dbReference type="KEGG" id="elk:111150631"/>
<feature type="region of interest" description="Disordered" evidence="30">
    <location>
        <begin position="145"/>
        <end position="190"/>
    </location>
</feature>
<gene>
    <name evidence="34" type="primary">LOC111150631</name>
</gene>
<dbReference type="GO" id="GO:0005615">
    <property type="term" value="C:extracellular space"/>
    <property type="evidence" value="ECO:0007669"/>
    <property type="project" value="TreeGrafter"/>
</dbReference>
<evidence type="ECO:0000256" key="25">
    <source>
        <dbReference type="ARBA" id="ARBA00023157"/>
    </source>
</evidence>
<evidence type="ECO:0000256" key="23">
    <source>
        <dbReference type="ARBA" id="ARBA00023136"/>
    </source>
</evidence>
<evidence type="ECO:0000256" key="9">
    <source>
        <dbReference type="ARBA" id="ARBA00004569"/>
    </source>
</evidence>
<evidence type="ECO:0000256" key="27">
    <source>
        <dbReference type="ARBA" id="ARBA00023288"/>
    </source>
</evidence>
<keyword evidence="20" id="KW-0175">Coiled coil</keyword>
<evidence type="ECO:0000256" key="8">
    <source>
        <dbReference type="ARBA" id="ARBA00004555"/>
    </source>
</evidence>
<evidence type="ECO:0000256" key="12">
    <source>
        <dbReference type="ARBA" id="ARBA00022530"/>
    </source>
</evidence>
<evidence type="ECO:0000256" key="26">
    <source>
        <dbReference type="ARBA" id="ARBA00023273"/>
    </source>
</evidence>
<dbReference type="Proteomes" id="UP000248482">
    <property type="component" value="Unplaced"/>
</dbReference>
<evidence type="ECO:0000256" key="24">
    <source>
        <dbReference type="ARBA" id="ARBA00023139"/>
    </source>
</evidence>
<evidence type="ECO:0000256" key="20">
    <source>
        <dbReference type="ARBA" id="ARBA00023054"/>
    </source>
</evidence>
<evidence type="ECO:0000256" key="16">
    <source>
        <dbReference type="ARBA" id="ARBA00022792"/>
    </source>
</evidence>
<keyword evidence="18" id="KW-0106">Calcium</keyword>
<name>A0A2Y9JS25_ENHLU</name>
<dbReference type="GO" id="GO:0005743">
    <property type="term" value="C:mitochondrial inner membrane"/>
    <property type="evidence" value="ECO:0007669"/>
    <property type="project" value="UniProtKB-SubCell"/>
</dbReference>
<evidence type="ECO:0000256" key="6">
    <source>
        <dbReference type="ARBA" id="ARBA00004541"/>
    </source>
</evidence>
<comment type="subcellular location">
    <subcellularLocation>
        <location evidence="1">Cell projection</location>
        <location evidence="1">Cilium</location>
    </subcellularLocation>
    <subcellularLocation>
        <location evidence="6">Cytoplasmic vesicle</location>
    </subcellularLocation>
    <subcellularLocation>
        <location evidence="8">Golgi apparatus</location>
    </subcellularLocation>
    <subcellularLocation>
        <location evidence="2">Mitochondrion inner membrane</location>
    </subcellularLocation>
    <subcellularLocation>
        <location evidence="9">Mitochondrion intermembrane space</location>
    </subcellularLocation>
    <subcellularLocation>
        <location evidence="3">Mitochondrion outer membrane</location>
    </subcellularLocation>
    <subcellularLocation>
        <location evidence="4">Rough endoplasmic reticulum</location>
    </subcellularLocation>
    <subcellularLocation>
        <location evidence="7">Secreted</location>
        <location evidence="7">Extracellular exosome</location>
    </subcellularLocation>
    <subcellularLocation>
        <location evidence="5">Secreted</location>
        <location evidence="5">Extracellular space</location>
        <location evidence="5">Extracellular matrix</location>
    </subcellularLocation>
</comment>
<evidence type="ECO:0000256" key="13">
    <source>
        <dbReference type="ARBA" id="ARBA00022723"/>
    </source>
</evidence>
<keyword evidence="26" id="KW-0966">Cell projection</keyword>
<evidence type="ECO:0000259" key="32">
    <source>
        <dbReference type="PROSITE" id="PS51132"/>
    </source>
</evidence>
<evidence type="ECO:0000256" key="2">
    <source>
        <dbReference type="ARBA" id="ARBA00004273"/>
    </source>
</evidence>
<evidence type="ECO:0000256" key="7">
    <source>
        <dbReference type="ARBA" id="ARBA00004550"/>
    </source>
</evidence>
<evidence type="ECO:0000256" key="3">
    <source>
        <dbReference type="ARBA" id="ARBA00004294"/>
    </source>
</evidence>
<keyword evidence="14 31" id="KW-0732">Signal</keyword>
<keyword evidence="15" id="KW-1000">Mitochondrion outer membrane</keyword>
<evidence type="ECO:0000256" key="14">
    <source>
        <dbReference type="ARBA" id="ARBA00022729"/>
    </source>
</evidence>
<feature type="compositionally biased region" description="Polar residues" evidence="30">
    <location>
        <begin position="170"/>
        <end position="180"/>
    </location>
</feature>
<evidence type="ECO:0000256" key="17">
    <source>
        <dbReference type="ARBA" id="ARBA00022824"/>
    </source>
</evidence>
<dbReference type="AlphaFoldDB" id="A0A2Y9JS25"/>
<dbReference type="GO" id="GO:0005741">
    <property type="term" value="C:mitochondrial outer membrane"/>
    <property type="evidence" value="ECO:0007669"/>
    <property type="project" value="UniProtKB-SubCell"/>
</dbReference>
<feature type="chain" id="PRO_5016175727" description="Myocilin" evidence="31">
    <location>
        <begin position="16"/>
        <end position="491"/>
    </location>
</feature>
<keyword evidence="22" id="KW-0496">Mitochondrion</keyword>
<dbReference type="GO" id="GO:0005794">
    <property type="term" value="C:Golgi apparatus"/>
    <property type="evidence" value="ECO:0007669"/>
    <property type="project" value="UniProtKB-SubCell"/>
</dbReference>
<evidence type="ECO:0000313" key="34">
    <source>
        <dbReference type="RefSeq" id="XP_022363827.1"/>
    </source>
</evidence>
<dbReference type="Pfam" id="PF02191">
    <property type="entry name" value="OLF"/>
    <property type="match status" value="1"/>
</dbReference>
<dbReference type="SMART" id="SM00284">
    <property type="entry name" value="OLF"/>
    <property type="match status" value="1"/>
</dbReference>
<keyword evidence="11" id="KW-0964">Secreted</keyword>
<dbReference type="GO" id="GO:0005758">
    <property type="term" value="C:mitochondrial intermembrane space"/>
    <property type="evidence" value="ECO:0007669"/>
    <property type="project" value="UniProtKB-SubCell"/>
</dbReference>
<comment type="caution">
    <text evidence="29">Lacks conserved residue(s) required for the propagation of feature annotation.</text>
</comment>
<dbReference type="InterPro" id="IPR050605">
    <property type="entry name" value="Olfactomedin-like_domain"/>
</dbReference>
<evidence type="ECO:0000256" key="21">
    <source>
        <dbReference type="ARBA" id="ARBA00023069"/>
    </source>
</evidence>
<dbReference type="InterPro" id="IPR003112">
    <property type="entry name" value="Olfac-like_dom"/>
</dbReference>
<evidence type="ECO:0000256" key="15">
    <source>
        <dbReference type="ARBA" id="ARBA00022787"/>
    </source>
</evidence>
<dbReference type="GO" id="GO:0031410">
    <property type="term" value="C:cytoplasmic vesicle"/>
    <property type="evidence" value="ECO:0007669"/>
    <property type="project" value="UniProtKB-SubCell"/>
</dbReference>
<evidence type="ECO:0000256" key="28">
    <source>
        <dbReference type="ARBA" id="ARBA00023329"/>
    </source>
</evidence>
<evidence type="ECO:0000256" key="4">
    <source>
        <dbReference type="ARBA" id="ARBA00004427"/>
    </source>
</evidence>
<dbReference type="RefSeq" id="XP_022363827.1">
    <property type="nucleotide sequence ID" value="XM_022508119.1"/>
</dbReference>
<organism evidence="33 34">
    <name type="scientific">Enhydra lutris kenyoni</name>
    <name type="common">northern sea otter</name>
    <dbReference type="NCBI Taxonomy" id="391180"/>
    <lineage>
        <taxon>Eukaryota</taxon>
        <taxon>Metazoa</taxon>
        <taxon>Chordata</taxon>
        <taxon>Craniata</taxon>
        <taxon>Vertebrata</taxon>
        <taxon>Euteleostomi</taxon>
        <taxon>Mammalia</taxon>
        <taxon>Eutheria</taxon>
        <taxon>Laurasiatheria</taxon>
        <taxon>Carnivora</taxon>
        <taxon>Caniformia</taxon>
        <taxon>Musteloidea</taxon>
        <taxon>Mustelidae</taxon>
        <taxon>Lutrinae</taxon>
        <taxon>Enhydra</taxon>
    </lineage>
</organism>
<evidence type="ECO:0000256" key="29">
    <source>
        <dbReference type="PROSITE-ProRule" id="PRU00446"/>
    </source>
</evidence>
<evidence type="ECO:0000256" key="1">
    <source>
        <dbReference type="ARBA" id="ARBA00004138"/>
    </source>
</evidence>
<feature type="domain" description="Olfactomedin-like" evidence="32">
    <location>
        <begin position="231"/>
        <end position="490"/>
    </location>
</feature>
<keyword evidence="33" id="KW-1185">Reference proteome</keyword>
<evidence type="ECO:0000256" key="5">
    <source>
        <dbReference type="ARBA" id="ARBA00004498"/>
    </source>
</evidence>
<dbReference type="GO" id="GO:0005929">
    <property type="term" value="C:cilium"/>
    <property type="evidence" value="ECO:0007669"/>
    <property type="project" value="UniProtKB-SubCell"/>
</dbReference>
<dbReference type="PROSITE" id="PS51132">
    <property type="entry name" value="OLF"/>
    <property type="match status" value="1"/>
</dbReference>
<sequence>MAAVQLLLLACLVWAFEARTAQLRKADDRSGHCQYTFSVASPTEPSCPEQGQAASAIRDLQRDSSAQRADLEAAKARLSSLEGLLRRLTAGQAAGPSDGQEGPQGELDALRRDREHLETQVRELEVAYGNLLRDKAALEEEKRRLGQENDDLAQTLESSSQEVARLRRGQCTQAHSSSQDAPPGSGEEVPKWNMETANFQELKSELTEVPASRILKESPSGHPENEEGDPGCGELVWVGEPLTLRRAETAAGKYGVWMRDPKPRPPHTAETTWRVDTVGTDVRQVFEYDRAAQFLQGHPSRVHVLPRPLESTGAVVYAGSLYFQAAGSATLVRYDLASETVRAERELPGAGFRGQFPYSWGGYTDIDLAVDETGLWVIYSTRAARGAIVLSKLSPESLAPERTWETNIRKRAVANAFLLCGRLYTVSSYSSPEAAVNFAYDPATGRSKALRVPLRVRYGYCSALDYNPRERRLFAWDNFHMVAYDVRLSRG</sequence>
<evidence type="ECO:0000256" key="30">
    <source>
        <dbReference type="SAM" id="MobiDB-lite"/>
    </source>
</evidence>